<dbReference type="GO" id="GO:0008270">
    <property type="term" value="F:zinc ion binding"/>
    <property type="evidence" value="ECO:0007669"/>
    <property type="project" value="UniProtKB-KW"/>
</dbReference>
<dbReference type="InterPro" id="IPR002893">
    <property type="entry name" value="Znf_MYND"/>
</dbReference>
<organism evidence="6 7">
    <name type="scientific">Roridomyces roridus</name>
    <dbReference type="NCBI Taxonomy" id="1738132"/>
    <lineage>
        <taxon>Eukaryota</taxon>
        <taxon>Fungi</taxon>
        <taxon>Dikarya</taxon>
        <taxon>Basidiomycota</taxon>
        <taxon>Agaricomycotina</taxon>
        <taxon>Agaricomycetes</taxon>
        <taxon>Agaricomycetidae</taxon>
        <taxon>Agaricales</taxon>
        <taxon>Marasmiineae</taxon>
        <taxon>Mycenaceae</taxon>
        <taxon>Roridomyces</taxon>
    </lineage>
</organism>
<sequence length="324" mass="36443">MANRPDHIELFDRQYGYLDEKHPIECDSPSCPDAGVPHEFYKARYPCSGCSRAKYCSPQCRDIAWATHAAACTASSSVATAGIDVVLKKKGPRDDSPEQEDTESAAPIVHILEIEIEYTHPGTPEPTKIGHAKLRLIDIWKAQEDGFFDCLDESSAELGKLALQFDDNGLLKTNGGCWHPDDFENEKYLVYLQELVVEPSWRGKGVGRSIFPLLFKLSQLNGAGFIFTFPSVLIELEPPRVNGDFGELTPEEEAAWSAKRERIIKFYRQASSGFRRIANSDFFCLAEDPNHASHSIPIDEDAVFEELPAPTTREEVKRRYMAYH</sequence>
<reference evidence="6" key="1">
    <citation type="submission" date="2023-03" db="EMBL/GenBank/DDBJ databases">
        <title>Massive genome expansion in bonnet fungi (Mycena s.s.) driven by repeated elements and novel gene families across ecological guilds.</title>
        <authorList>
            <consortium name="Lawrence Berkeley National Laboratory"/>
            <person name="Harder C.B."/>
            <person name="Miyauchi S."/>
            <person name="Viragh M."/>
            <person name="Kuo A."/>
            <person name="Thoen E."/>
            <person name="Andreopoulos B."/>
            <person name="Lu D."/>
            <person name="Skrede I."/>
            <person name="Drula E."/>
            <person name="Henrissat B."/>
            <person name="Morin E."/>
            <person name="Kohler A."/>
            <person name="Barry K."/>
            <person name="LaButti K."/>
            <person name="Morin E."/>
            <person name="Salamov A."/>
            <person name="Lipzen A."/>
            <person name="Mereny Z."/>
            <person name="Hegedus B."/>
            <person name="Baldrian P."/>
            <person name="Stursova M."/>
            <person name="Weitz H."/>
            <person name="Taylor A."/>
            <person name="Grigoriev I.V."/>
            <person name="Nagy L.G."/>
            <person name="Martin F."/>
            <person name="Kauserud H."/>
        </authorList>
    </citation>
    <scope>NUCLEOTIDE SEQUENCE</scope>
    <source>
        <strain evidence="6">9284</strain>
    </source>
</reference>
<dbReference type="EMBL" id="JARKIF010000317">
    <property type="protein sequence ID" value="KAJ7601784.1"/>
    <property type="molecule type" value="Genomic_DNA"/>
</dbReference>
<keyword evidence="7" id="KW-1185">Reference proteome</keyword>
<evidence type="ECO:0000259" key="5">
    <source>
        <dbReference type="PROSITE" id="PS50865"/>
    </source>
</evidence>
<dbReference type="Gene3D" id="6.10.140.2220">
    <property type="match status" value="1"/>
</dbReference>
<name>A0AAD7F7P0_9AGAR</name>
<keyword evidence="1" id="KW-0479">Metal-binding</keyword>
<dbReference type="InterPro" id="IPR016181">
    <property type="entry name" value="Acyl_CoA_acyltransferase"/>
</dbReference>
<evidence type="ECO:0000313" key="6">
    <source>
        <dbReference type="EMBL" id="KAJ7601784.1"/>
    </source>
</evidence>
<dbReference type="Gene3D" id="3.40.630.30">
    <property type="match status" value="1"/>
</dbReference>
<dbReference type="Pfam" id="PF01753">
    <property type="entry name" value="zf-MYND"/>
    <property type="match status" value="1"/>
</dbReference>
<evidence type="ECO:0000256" key="3">
    <source>
        <dbReference type="ARBA" id="ARBA00022833"/>
    </source>
</evidence>
<dbReference type="AlphaFoldDB" id="A0AAD7F7P0"/>
<comment type="caution">
    <text evidence="6">The sequence shown here is derived from an EMBL/GenBank/DDBJ whole genome shotgun (WGS) entry which is preliminary data.</text>
</comment>
<evidence type="ECO:0000256" key="2">
    <source>
        <dbReference type="ARBA" id="ARBA00022771"/>
    </source>
</evidence>
<protein>
    <recommendedName>
        <fullName evidence="5">MYND-type domain-containing protein</fullName>
    </recommendedName>
</protein>
<gene>
    <name evidence="6" type="ORF">FB45DRAFT_884284</name>
</gene>
<dbReference type="SUPFAM" id="SSF144232">
    <property type="entry name" value="HIT/MYND zinc finger-like"/>
    <property type="match status" value="1"/>
</dbReference>
<dbReference type="SUPFAM" id="SSF55729">
    <property type="entry name" value="Acyl-CoA N-acyltransferases (Nat)"/>
    <property type="match status" value="1"/>
</dbReference>
<dbReference type="PROSITE" id="PS50865">
    <property type="entry name" value="ZF_MYND_2"/>
    <property type="match status" value="1"/>
</dbReference>
<keyword evidence="2 4" id="KW-0863">Zinc-finger</keyword>
<feature type="domain" description="MYND-type" evidence="5">
    <location>
        <begin position="31"/>
        <end position="72"/>
    </location>
</feature>
<evidence type="ECO:0000256" key="4">
    <source>
        <dbReference type="PROSITE-ProRule" id="PRU00134"/>
    </source>
</evidence>
<accession>A0AAD7F7P0</accession>
<dbReference type="Proteomes" id="UP001221142">
    <property type="component" value="Unassembled WGS sequence"/>
</dbReference>
<proteinExistence type="predicted"/>
<keyword evidence="3" id="KW-0862">Zinc</keyword>
<evidence type="ECO:0000256" key="1">
    <source>
        <dbReference type="ARBA" id="ARBA00022723"/>
    </source>
</evidence>
<evidence type="ECO:0000313" key="7">
    <source>
        <dbReference type="Proteomes" id="UP001221142"/>
    </source>
</evidence>